<proteinExistence type="predicted"/>
<protein>
    <submittedName>
        <fullName evidence="2">Uncharacterized protein</fullName>
    </submittedName>
</protein>
<comment type="caution">
    <text evidence="2">The sequence shown here is derived from an EMBL/GenBank/DDBJ whole genome shotgun (WGS) entry which is preliminary data.</text>
</comment>
<sequence length="73" mass="7235">MQGVKHHETVADRGAALQLPGFHQDPGGCAGYAAETAGGGIPGGSALKLARPDAGGGVETAAGRGRDRRSDQP</sequence>
<gene>
    <name evidence="2" type="ORF">SDC9_175861</name>
</gene>
<feature type="region of interest" description="Disordered" evidence="1">
    <location>
        <begin position="1"/>
        <end position="73"/>
    </location>
</feature>
<dbReference type="AlphaFoldDB" id="A0A645GQB5"/>
<feature type="compositionally biased region" description="Basic and acidic residues" evidence="1">
    <location>
        <begin position="64"/>
        <end position="73"/>
    </location>
</feature>
<evidence type="ECO:0000256" key="1">
    <source>
        <dbReference type="SAM" id="MobiDB-lite"/>
    </source>
</evidence>
<name>A0A645GQB5_9ZZZZ</name>
<accession>A0A645GQB5</accession>
<dbReference type="EMBL" id="VSSQ01078711">
    <property type="protein sequence ID" value="MPN28420.1"/>
    <property type="molecule type" value="Genomic_DNA"/>
</dbReference>
<organism evidence="2">
    <name type="scientific">bioreactor metagenome</name>
    <dbReference type="NCBI Taxonomy" id="1076179"/>
    <lineage>
        <taxon>unclassified sequences</taxon>
        <taxon>metagenomes</taxon>
        <taxon>ecological metagenomes</taxon>
    </lineage>
</organism>
<feature type="compositionally biased region" description="Basic and acidic residues" evidence="1">
    <location>
        <begin position="1"/>
        <end position="11"/>
    </location>
</feature>
<reference evidence="2" key="1">
    <citation type="submission" date="2019-08" db="EMBL/GenBank/DDBJ databases">
        <authorList>
            <person name="Kucharzyk K."/>
            <person name="Murdoch R.W."/>
            <person name="Higgins S."/>
            <person name="Loffler F."/>
        </authorList>
    </citation>
    <scope>NUCLEOTIDE SEQUENCE</scope>
</reference>
<evidence type="ECO:0000313" key="2">
    <source>
        <dbReference type="EMBL" id="MPN28420.1"/>
    </source>
</evidence>